<name>A0A9N9L2S8_9HELO</name>
<reference evidence="1" key="1">
    <citation type="submission" date="2021-07" db="EMBL/GenBank/DDBJ databases">
        <authorList>
            <person name="Durling M."/>
        </authorList>
    </citation>
    <scope>NUCLEOTIDE SEQUENCE</scope>
</reference>
<proteinExistence type="predicted"/>
<keyword evidence="2" id="KW-1185">Reference proteome</keyword>
<gene>
    <name evidence="1" type="ORF">HYFRA_00003909</name>
</gene>
<organism evidence="1 2">
    <name type="scientific">Hymenoscyphus fraxineus</name>
    <dbReference type="NCBI Taxonomy" id="746836"/>
    <lineage>
        <taxon>Eukaryota</taxon>
        <taxon>Fungi</taxon>
        <taxon>Dikarya</taxon>
        <taxon>Ascomycota</taxon>
        <taxon>Pezizomycotina</taxon>
        <taxon>Leotiomycetes</taxon>
        <taxon>Helotiales</taxon>
        <taxon>Helotiaceae</taxon>
        <taxon>Hymenoscyphus</taxon>
    </lineage>
</organism>
<protein>
    <submittedName>
        <fullName evidence="1">Uncharacterized protein</fullName>
    </submittedName>
</protein>
<evidence type="ECO:0000313" key="1">
    <source>
        <dbReference type="EMBL" id="CAG8956522.1"/>
    </source>
</evidence>
<accession>A0A9N9L2S8</accession>
<dbReference type="AlphaFoldDB" id="A0A9N9L2S8"/>
<dbReference type="OrthoDB" id="10409214at2759"/>
<comment type="caution">
    <text evidence="1">The sequence shown here is derived from an EMBL/GenBank/DDBJ whole genome shotgun (WGS) entry which is preliminary data.</text>
</comment>
<dbReference type="Proteomes" id="UP000696280">
    <property type="component" value="Unassembled WGS sequence"/>
</dbReference>
<evidence type="ECO:0000313" key="2">
    <source>
        <dbReference type="Proteomes" id="UP000696280"/>
    </source>
</evidence>
<dbReference type="EMBL" id="CAJVRL010000070">
    <property type="protein sequence ID" value="CAG8956522.1"/>
    <property type="molecule type" value="Genomic_DNA"/>
</dbReference>
<sequence length="95" mass="10664">MSTPNNQNTPSANQATTCFDGMNEMFAALLQEKARSGGGSTNTNRDDSIEADAVRLVNTIERDELKVLIDTETDKRKLVQYLREQMEIVSSIIRR</sequence>